<reference evidence="2" key="1">
    <citation type="journal article" date="2021" name="PeerJ">
        <title>Extensive microbial diversity within the chicken gut microbiome revealed by metagenomics and culture.</title>
        <authorList>
            <person name="Gilroy R."/>
            <person name="Ravi A."/>
            <person name="Getino M."/>
            <person name="Pursley I."/>
            <person name="Horton D.L."/>
            <person name="Alikhan N.F."/>
            <person name="Baker D."/>
            <person name="Gharbi K."/>
            <person name="Hall N."/>
            <person name="Watson M."/>
            <person name="Adriaenssens E.M."/>
            <person name="Foster-Nyarko E."/>
            <person name="Jarju S."/>
            <person name="Secka A."/>
            <person name="Antonio M."/>
            <person name="Oren A."/>
            <person name="Chaudhuri R.R."/>
            <person name="La Ragione R."/>
            <person name="Hildebrand F."/>
            <person name="Pallen M.J."/>
        </authorList>
    </citation>
    <scope>NUCLEOTIDE SEQUENCE</scope>
    <source>
        <strain evidence="2">ChiSjej2B20-11307</strain>
    </source>
</reference>
<evidence type="ECO:0000256" key="1">
    <source>
        <dbReference type="SAM" id="Phobius"/>
    </source>
</evidence>
<protein>
    <submittedName>
        <fullName evidence="2">Uncharacterized protein</fullName>
    </submittedName>
</protein>
<feature type="transmembrane region" description="Helical" evidence="1">
    <location>
        <begin position="12"/>
        <end position="37"/>
    </location>
</feature>
<keyword evidence="1" id="KW-0812">Transmembrane</keyword>
<name>A0A9D2H9H0_9FIRM</name>
<dbReference type="InterPro" id="IPR015943">
    <property type="entry name" value="WD40/YVTN_repeat-like_dom_sf"/>
</dbReference>
<dbReference type="Proteomes" id="UP000824223">
    <property type="component" value="Unassembled WGS sequence"/>
</dbReference>
<dbReference type="SUPFAM" id="SSF110296">
    <property type="entry name" value="Oligoxyloglucan reducing end-specific cellobiohydrolase"/>
    <property type="match status" value="1"/>
</dbReference>
<sequence length="501" mass="55964">MGQNESRTGRKISFVVIVIAAGILAATAFFFVARYVVEYIQEYMKYASLKGTGIILERDGISGLMEWIGEEEDIPDHVNMSYFQADLRKKNGEVYDFRLTLEEYDGQDEYVRDIGFTYDSRTGELERSEDTVTYLAILYDPNAEAEYVDAQFKRIPLQAQMRELGFGRYTAEYQKDRGVEAGTPVIDGTDGDIFPVLTWEEYEQGAGGVSDGSSQVVVSLTDGTGATGQRIEYLCFAADEEALIGHPESVMQTDYKIDRGELMLTDDYGETWISSGLTEEEVQETLDTYRSGNEIPENSFCADNEGTFAVFYGSTPVLRVLTDYGADWTDIPFTQEFPRNCVARVIRFLDGENWYVALGTDWSMGTGGATYVCWTHDGGGTWTSRVVPDTDGLLLTGLEYADIMNGMLTMEGSSGGDTWPHVYMTADGGENFTEIEFPWETLGSDVIFINKVDSLVYENGRYTLIMGQGGYGNRKARFSAEALDGEWTFEESYIGTVHTWG</sequence>
<gene>
    <name evidence="2" type="ORF">H9798_07770</name>
</gene>
<dbReference type="AlphaFoldDB" id="A0A9D2H9H0"/>
<comment type="caution">
    <text evidence="2">The sequence shown here is derived from an EMBL/GenBank/DDBJ whole genome shotgun (WGS) entry which is preliminary data.</text>
</comment>
<evidence type="ECO:0000313" key="2">
    <source>
        <dbReference type="EMBL" id="HJA07018.1"/>
    </source>
</evidence>
<dbReference type="EMBL" id="DXAK01000043">
    <property type="protein sequence ID" value="HJA07018.1"/>
    <property type="molecule type" value="Genomic_DNA"/>
</dbReference>
<organism evidence="2 3">
    <name type="scientific">Candidatus Mediterraneibacter pullicola</name>
    <dbReference type="NCBI Taxonomy" id="2838682"/>
    <lineage>
        <taxon>Bacteria</taxon>
        <taxon>Bacillati</taxon>
        <taxon>Bacillota</taxon>
        <taxon>Clostridia</taxon>
        <taxon>Lachnospirales</taxon>
        <taxon>Lachnospiraceae</taxon>
        <taxon>Mediterraneibacter</taxon>
    </lineage>
</organism>
<keyword evidence="1" id="KW-0472">Membrane</keyword>
<evidence type="ECO:0000313" key="3">
    <source>
        <dbReference type="Proteomes" id="UP000824223"/>
    </source>
</evidence>
<accession>A0A9D2H9H0</accession>
<reference evidence="2" key="2">
    <citation type="submission" date="2021-04" db="EMBL/GenBank/DDBJ databases">
        <authorList>
            <person name="Gilroy R."/>
        </authorList>
    </citation>
    <scope>NUCLEOTIDE SEQUENCE</scope>
    <source>
        <strain evidence="2">ChiSjej2B20-11307</strain>
    </source>
</reference>
<dbReference type="Gene3D" id="2.130.10.10">
    <property type="entry name" value="YVTN repeat-like/Quinoprotein amine dehydrogenase"/>
    <property type="match status" value="1"/>
</dbReference>
<proteinExistence type="predicted"/>
<keyword evidence="1" id="KW-1133">Transmembrane helix</keyword>